<reference evidence="2" key="1">
    <citation type="submission" date="2021-01" db="EMBL/GenBank/DDBJ databases">
        <authorList>
            <person name="Corre E."/>
            <person name="Pelletier E."/>
            <person name="Niang G."/>
            <person name="Scheremetjew M."/>
            <person name="Finn R."/>
            <person name="Kale V."/>
            <person name="Holt S."/>
            <person name="Cochrane G."/>
            <person name="Meng A."/>
            <person name="Brown T."/>
            <person name="Cohen L."/>
        </authorList>
    </citation>
    <scope>NUCLEOTIDE SEQUENCE</scope>
    <source>
        <strain evidence="2">GSO104</strain>
    </source>
</reference>
<dbReference type="AlphaFoldDB" id="A0A6V2PN63"/>
<feature type="signal peptide" evidence="1">
    <location>
        <begin position="1"/>
        <end position="27"/>
    </location>
</feature>
<gene>
    <name evidence="2" type="ORF">DBRI00130_LOCUS42061</name>
</gene>
<organism evidence="2">
    <name type="scientific">Ditylum brightwellii</name>
    <dbReference type="NCBI Taxonomy" id="49249"/>
    <lineage>
        <taxon>Eukaryota</taxon>
        <taxon>Sar</taxon>
        <taxon>Stramenopiles</taxon>
        <taxon>Ochrophyta</taxon>
        <taxon>Bacillariophyta</taxon>
        <taxon>Mediophyceae</taxon>
        <taxon>Lithodesmiophycidae</taxon>
        <taxon>Lithodesmiales</taxon>
        <taxon>Lithodesmiaceae</taxon>
        <taxon>Ditylum</taxon>
    </lineage>
</organism>
<evidence type="ECO:0000313" key="2">
    <source>
        <dbReference type="EMBL" id="CAE4663698.1"/>
    </source>
</evidence>
<evidence type="ECO:0008006" key="3">
    <source>
        <dbReference type="Google" id="ProtNLM"/>
    </source>
</evidence>
<accession>A0A6V2PN63</accession>
<protein>
    <recommendedName>
        <fullName evidence="3">PS II complex 12 kDa extrinsic protein</fullName>
    </recommendedName>
</protein>
<feature type="chain" id="PRO_5030160956" description="PS II complex 12 kDa extrinsic protein" evidence="1">
    <location>
        <begin position="28"/>
        <end position="168"/>
    </location>
</feature>
<dbReference type="EMBL" id="HBNS01058483">
    <property type="protein sequence ID" value="CAE4663698.1"/>
    <property type="molecule type" value="Transcribed_RNA"/>
</dbReference>
<evidence type="ECO:0000256" key="1">
    <source>
        <dbReference type="SAM" id="SignalP"/>
    </source>
</evidence>
<name>A0A6V2PN63_9STRA</name>
<keyword evidence="1" id="KW-0732">Signal</keyword>
<sequence length="168" mass="18396">MMKPSSLRRFFFLIACALIVTLGITKADDSSNNPWGIVLSAVEPFQEKYSALPPKGKLASGAFVGYVGSRLTVRAVVSAIKISGAAYIASEVLDYTGYLRLPELSSETEEALEKVKIAAKRFVNQWRIQVRHYLNPDNIKAYIKKALETDSMTTMGLALGAFLGFLLG</sequence>
<proteinExistence type="predicted"/>